<keyword evidence="2" id="KW-1185">Reference proteome</keyword>
<dbReference type="EMBL" id="AP028955">
    <property type="protein sequence ID" value="BET38314.1"/>
    <property type="molecule type" value="Genomic_DNA"/>
</dbReference>
<name>A0ABM8JLZ2_9MOLU</name>
<gene>
    <name evidence="1" type="ORF">SAP269_09030</name>
</gene>
<dbReference type="Proteomes" id="UP001473424">
    <property type="component" value="Chromosome"/>
</dbReference>
<evidence type="ECO:0000313" key="2">
    <source>
        <dbReference type="Proteomes" id="UP001473424"/>
    </source>
</evidence>
<sequence>MQKFLAKVKDEVINDERKELEFLSFKFEKENFFPWDKELEFELLEFTLIWEEQKQKEKDKLIDKITALKIELNCKLSSKKWELKEKLYKINNQQEIILNFHNNSLKKLEVFKKQKTSKIFKFKSKLVKFLTFGYYNFEIRLVNRIECEKVVLNNQKEQLYKIGLKICNIKKSWNKV</sequence>
<protein>
    <submittedName>
        <fullName evidence="1">Uncharacterized protein</fullName>
    </submittedName>
</protein>
<dbReference type="RefSeq" id="WP_353306975.1">
    <property type="nucleotide sequence ID" value="NZ_AP028955.1"/>
</dbReference>
<reference evidence="2" key="1">
    <citation type="journal article" date="2024" name="FEMS Microbiol. Lett.">
        <title>Genomic insights into Spiroplasma endosymbionts that induce male-killing and protective phenotypes in the pea aphid.</title>
        <authorList>
            <person name="Arai H."/>
            <person name="Legeai F."/>
            <person name="Kageyama D."/>
            <person name="Sugio A."/>
            <person name="Simon J.C."/>
        </authorList>
    </citation>
    <scope>NUCLEOTIDE SEQUENCE [LARGE SCALE GENOMIC DNA]</scope>
    <source>
        <strain evidence="2">sAp269</strain>
    </source>
</reference>
<organism evidence="1 2">
    <name type="scientific">Spiroplasma ixodetis</name>
    <dbReference type="NCBI Taxonomy" id="2141"/>
    <lineage>
        <taxon>Bacteria</taxon>
        <taxon>Bacillati</taxon>
        <taxon>Mycoplasmatota</taxon>
        <taxon>Mollicutes</taxon>
        <taxon>Entomoplasmatales</taxon>
        <taxon>Spiroplasmataceae</taxon>
        <taxon>Spiroplasma</taxon>
    </lineage>
</organism>
<evidence type="ECO:0000313" key="1">
    <source>
        <dbReference type="EMBL" id="BET38314.1"/>
    </source>
</evidence>
<accession>A0ABM8JLZ2</accession>
<proteinExistence type="predicted"/>